<dbReference type="SUPFAM" id="SSF56601">
    <property type="entry name" value="beta-lactamase/transpeptidase-like"/>
    <property type="match status" value="1"/>
</dbReference>
<evidence type="ECO:0000313" key="2">
    <source>
        <dbReference type="EMBL" id="TQL43369.1"/>
    </source>
</evidence>
<dbReference type="PANTHER" id="PTHR46825:SF9">
    <property type="entry name" value="BETA-LACTAMASE-RELATED DOMAIN-CONTAINING PROTEIN"/>
    <property type="match status" value="1"/>
</dbReference>
<dbReference type="AlphaFoldDB" id="A0A542Y5K5"/>
<keyword evidence="3" id="KW-1185">Reference proteome</keyword>
<gene>
    <name evidence="2" type="ORF">FB468_1389</name>
</gene>
<proteinExistence type="predicted"/>
<dbReference type="InterPro" id="IPR050491">
    <property type="entry name" value="AmpC-like"/>
</dbReference>
<dbReference type="InterPro" id="IPR001466">
    <property type="entry name" value="Beta-lactam-related"/>
</dbReference>
<evidence type="ECO:0000313" key="3">
    <source>
        <dbReference type="Proteomes" id="UP000319094"/>
    </source>
</evidence>
<dbReference type="EMBL" id="VFON01000001">
    <property type="protein sequence ID" value="TQL43369.1"/>
    <property type="molecule type" value="Genomic_DNA"/>
</dbReference>
<dbReference type="InterPro" id="IPR012338">
    <property type="entry name" value="Beta-lactam/transpept-like"/>
</dbReference>
<feature type="domain" description="Beta-lactamase-related" evidence="1">
    <location>
        <begin position="16"/>
        <end position="346"/>
    </location>
</feature>
<comment type="caution">
    <text evidence="2">The sequence shown here is derived from an EMBL/GenBank/DDBJ whole genome shotgun (WGS) entry which is preliminary data.</text>
</comment>
<dbReference type="Proteomes" id="UP000319094">
    <property type="component" value="Unassembled WGS sequence"/>
</dbReference>
<dbReference type="PANTHER" id="PTHR46825">
    <property type="entry name" value="D-ALANYL-D-ALANINE-CARBOXYPEPTIDASE/ENDOPEPTIDASE AMPH"/>
    <property type="match status" value="1"/>
</dbReference>
<reference evidence="2 3" key="1">
    <citation type="submission" date="2019-06" db="EMBL/GenBank/DDBJ databases">
        <title>Sequencing the genomes of 1000 actinobacteria strains.</title>
        <authorList>
            <person name="Klenk H.-P."/>
        </authorList>
    </citation>
    <scope>NUCLEOTIDE SEQUENCE [LARGE SCALE GENOMIC DNA]</scope>
    <source>
        <strain evidence="2 3">DSM 8803</strain>
    </source>
</reference>
<protein>
    <submittedName>
        <fullName evidence="2">CubicO group peptidase (Beta-lactamase class C family)</fullName>
    </submittedName>
</protein>
<organism evidence="2 3">
    <name type="scientific">Leucobacter komagatae</name>
    <dbReference type="NCBI Taxonomy" id="55969"/>
    <lineage>
        <taxon>Bacteria</taxon>
        <taxon>Bacillati</taxon>
        <taxon>Actinomycetota</taxon>
        <taxon>Actinomycetes</taxon>
        <taxon>Micrococcales</taxon>
        <taxon>Microbacteriaceae</taxon>
        <taxon>Leucobacter</taxon>
    </lineage>
</organism>
<dbReference type="Gene3D" id="3.40.710.10">
    <property type="entry name" value="DD-peptidase/beta-lactamase superfamily"/>
    <property type="match status" value="1"/>
</dbReference>
<accession>A0A542Y5K5</accession>
<dbReference type="Pfam" id="PF00144">
    <property type="entry name" value="Beta-lactamase"/>
    <property type="match status" value="1"/>
</dbReference>
<dbReference type="RefSeq" id="WP_141886696.1">
    <property type="nucleotide sequence ID" value="NZ_BAAAUY010000010.1"/>
</dbReference>
<dbReference type="OrthoDB" id="3863176at2"/>
<name>A0A542Y5K5_9MICO</name>
<evidence type="ECO:0000259" key="1">
    <source>
        <dbReference type="Pfam" id="PF00144"/>
    </source>
</evidence>
<sequence length="506" mass="53592">MSHSLDATETADILAQAVADYVGTLAPAVSVAAFDPNGVVAWHGVGEPRLDGAPVSRATVFRIASMTKSFLAATTLALDEQGILDLAAPVADYLPGMRFRYRGAEYPVTVGELLSNRSGMPEDNAWADRQLGSSRDYIAGLFTEGIELTAAPGVGYQYSNLGMSLVGRVVEAAVGHSVEDEIRTRFIEPLGLSGTRFATDHYDEGTDIAHGFRSFDAGASFVEEPFIGEGALACIGGLFSTVDDIAKWSWFLASAYTDAPLRPDLLSARGRLEMQRIHTPIPVPAATGFRDVTSLGYGLGLFPAYDRHLGSTVDHSGGLPGFSSNMRWHTDSGIGVVVFGNSDAFRADTLAMAAYAGVMRGHAIPPRTVRPWPLALEAGALIDELLRAGDPLAGAEQVVSSNFFADVPDEVRRRRVSELLETVGTPTEGASFGERIVGASDAAHLRWRIDCERGALVCDIRLIGLSAPLVQSLTVAIADETGTKPLAGETGLQVLGAVEFAGEPVS</sequence>